<dbReference type="AlphaFoldDB" id="A0A918A5D0"/>
<evidence type="ECO:0000313" key="2">
    <source>
        <dbReference type="EMBL" id="GGP08220.1"/>
    </source>
</evidence>
<accession>A0A918A5D0</accession>
<reference evidence="2" key="2">
    <citation type="submission" date="2020-09" db="EMBL/GenBank/DDBJ databases">
        <authorList>
            <person name="Sun Q."/>
            <person name="Zhou Y."/>
        </authorList>
    </citation>
    <scope>NUCLEOTIDE SEQUENCE</scope>
    <source>
        <strain evidence="2">CGMCC 4.7430</strain>
    </source>
</reference>
<comment type="caution">
    <text evidence="2">The sequence shown here is derived from an EMBL/GenBank/DDBJ whole genome shotgun (WGS) entry which is preliminary data.</text>
</comment>
<evidence type="ECO:0000313" key="3">
    <source>
        <dbReference type="Proteomes" id="UP000660745"/>
    </source>
</evidence>
<reference evidence="2" key="1">
    <citation type="journal article" date="2014" name="Int. J. Syst. Evol. Microbiol.">
        <title>Complete genome sequence of Corynebacterium casei LMG S-19264T (=DSM 44701T), isolated from a smear-ripened cheese.</title>
        <authorList>
            <consortium name="US DOE Joint Genome Institute (JGI-PGF)"/>
            <person name="Walter F."/>
            <person name="Albersmeier A."/>
            <person name="Kalinowski J."/>
            <person name="Ruckert C."/>
        </authorList>
    </citation>
    <scope>NUCLEOTIDE SEQUENCE</scope>
    <source>
        <strain evidence="2">CGMCC 4.7430</strain>
    </source>
</reference>
<name>A0A918A5D0_9ACTN</name>
<dbReference type="Proteomes" id="UP000660745">
    <property type="component" value="Unassembled WGS sequence"/>
</dbReference>
<organism evidence="2 3">
    <name type="scientific">Nonomuraea glycinis</name>
    <dbReference type="NCBI Taxonomy" id="2047744"/>
    <lineage>
        <taxon>Bacteria</taxon>
        <taxon>Bacillati</taxon>
        <taxon>Actinomycetota</taxon>
        <taxon>Actinomycetes</taxon>
        <taxon>Streptosporangiales</taxon>
        <taxon>Streptosporangiaceae</taxon>
        <taxon>Nonomuraea</taxon>
    </lineage>
</organism>
<gene>
    <name evidence="2" type="ORF">GCM10012278_39060</name>
</gene>
<evidence type="ECO:0000256" key="1">
    <source>
        <dbReference type="SAM" id="MobiDB-lite"/>
    </source>
</evidence>
<sequence>MNGLNDSNGPHDMGSVHDVAAGLADTRNDCEGQVRPGKAIPNLAPPETSTAHAA</sequence>
<dbReference type="EMBL" id="BMNK01000006">
    <property type="protein sequence ID" value="GGP08220.1"/>
    <property type="molecule type" value="Genomic_DNA"/>
</dbReference>
<protein>
    <submittedName>
        <fullName evidence="2">Uncharacterized protein</fullName>
    </submittedName>
</protein>
<proteinExistence type="predicted"/>
<keyword evidence="3" id="KW-1185">Reference proteome</keyword>
<feature type="region of interest" description="Disordered" evidence="1">
    <location>
        <begin position="1"/>
        <end position="54"/>
    </location>
</feature>